<dbReference type="InterPro" id="IPR001466">
    <property type="entry name" value="Beta-lactam-related"/>
</dbReference>
<dbReference type="InterPro" id="IPR050491">
    <property type="entry name" value="AmpC-like"/>
</dbReference>
<keyword evidence="3" id="KW-0121">Carboxypeptidase</keyword>
<dbReference type="InterPro" id="IPR012338">
    <property type="entry name" value="Beta-lactam/transpept-like"/>
</dbReference>
<dbReference type="KEGG" id="ado:A6F68_01995"/>
<dbReference type="RefSeq" id="WP_198152586.1">
    <property type="nucleotide sequence ID" value="NZ_CP016591.1"/>
</dbReference>
<dbReference type="PANTHER" id="PTHR46825">
    <property type="entry name" value="D-ALANYL-D-ALANINE-CARBOXYPEPTIDASE/ENDOPEPTIDASE AMPH"/>
    <property type="match status" value="1"/>
</dbReference>
<proteinExistence type="predicted"/>
<feature type="signal peptide" evidence="1">
    <location>
        <begin position="1"/>
        <end position="19"/>
    </location>
</feature>
<evidence type="ECO:0000313" key="3">
    <source>
        <dbReference type="EMBL" id="ANY20503.1"/>
    </source>
</evidence>
<keyword evidence="4" id="KW-1185">Reference proteome</keyword>
<evidence type="ECO:0000256" key="1">
    <source>
        <dbReference type="SAM" id="SignalP"/>
    </source>
</evidence>
<dbReference type="AlphaFoldDB" id="A0A1B2AED0"/>
<name>A0A1B2AED0_9SPHN</name>
<evidence type="ECO:0000313" key="4">
    <source>
        <dbReference type="Proteomes" id="UP000092932"/>
    </source>
</evidence>
<dbReference type="PATRIC" id="fig|692370.5.peg.2011"/>
<evidence type="ECO:0000259" key="2">
    <source>
        <dbReference type="Pfam" id="PF00144"/>
    </source>
</evidence>
<protein>
    <submittedName>
        <fullName evidence="3">D-alanyl-D-alanine-carboxypeptidase/endopeptidase AmpH</fullName>
        <ecNumber evidence="3">3.4.-.-</ecNumber>
    </submittedName>
</protein>
<keyword evidence="3" id="KW-0645">Protease</keyword>
<reference evidence="3 4" key="1">
    <citation type="submission" date="2016-07" db="EMBL/GenBank/DDBJ databases">
        <title>Complete genome sequence of Altererythrobacter dongtanensis KCTC 22672, a type strain with esterase isolated from tidal flat.</title>
        <authorList>
            <person name="Cheng H."/>
            <person name="Wu Y.-H."/>
            <person name="Zhou P."/>
            <person name="Huo Y.-Y."/>
            <person name="Wang C.-S."/>
            <person name="Xu X.-W."/>
        </authorList>
    </citation>
    <scope>NUCLEOTIDE SEQUENCE [LARGE SCALE GENOMIC DNA]</scope>
    <source>
        <strain evidence="3 4">KCTC 22672</strain>
    </source>
</reference>
<dbReference type="STRING" id="692370.A6F68_01995"/>
<dbReference type="GO" id="GO:0004180">
    <property type="term" value="F:carboxypeptidase activity"/>
    <property type="evidence" value="ECO:0007669"/>
    <property type="project" value="UniProtKB-KW"/>
</dbReference>
<dbReference type="Pfam" id="PF00144">
    <property type="entry name" value="Beta-lactamase"/>
    <property type="match status" value="1"/>
</dbReference>
<accession>A0A1B2AED0</accession>
<feature type="chain" id="PRO_5008534076" evidence="1">
    <location>
        <begin position="20"/>
        <end position="500"/>
    </location>
</feature>
<sequence length="500" mass="53323">MKISSIVAAGALFAFSAPVAGKDGGAASIDSLLGEIHAIYETDRVAAHVPGTVYGIVSDGKLVFVEGLGTRDPKTGVPVDAYTRFRIASMSKAFTGLAILHLRDEGRIDLGAAVSRYVPEVADWRLPTADSRAPTVSDLLHHTAGLVEDNPWGDRQQVLTEPEFTQLIGSGMDFANAPGTEFEYSNYGYALLGRIITNVSGKRYQDYIRETIMLPLGMASTSYDVFSSPASERAIGYRWQDDEWVREPDMRDGAFGAMGGVETTANDYAKWMAFLLSAWPPSDAPETGPVRRSTVRDLVSVVSYAPPGNRPEVLGAPCRWSAGYGAGLRVLGECELGRVLTHSGGYPGYGSHMALVPSAGVGIFVFNNATYTSLGLTNYKALLALRRAGAIPDKPLPISTGLTAAYELAKRAWASGTVAGLPLANNVVPDRDLGRRSQDIATIKQAVGACETGSPVVPVSAMEGRFEWTCTSGRVAGRVQRAPTADLQLQVVSFAKVDNP</sequence>
<keyword evidence="1" id="KW-0732">Signal</keyword>
<keyword evidence="3" id="KW-0378">Hydrolase</keyword>
<dbReference type="EMBL" id="CP016591">
    <property type="protein sequence ID" value="ANY20503.1"/>
    <property type="molecule type" value="Genomic_DNA"/>
</dbReference>
<dbReference type="Gene3D" id="3.40.710.10">
    <property type="entry name" value="DD-peptidase/beta-lactamase superfamily"/>
    <property type="match status" value="1"/>
</dbReference>
<dbReference type="SUPFAM" id="SSF56601">
    <property type="entry name" value="beta-lactamase/transpeptidase-like"/>
    <property type="match status" value="1"/>
</dbReference>
<dbReference type="EC" id="3.4.-.-" evidence="3"/>
<feature type="domain" description="Beta-lactamase-related" evidence="2">
    <location>
        <begin position="43"/>
        <end position="379"/>
    </location>
</feature>
<dbReference type="Proteomes" id="UP000092932">
    <property type="component" value="Chromosome"/>
</dbReference>
<gene>
    <name evidence="3" type="primary">ampH</name>
    <name evidence="3" type="ORF">A6F68_01995</name>
</gene>
<organism evidence="3 4">
    <name type="scientific">Tsuneonella dongtanensis</name>
    <dbReference type="NCBI Taxonomy" id="692370"/>
    <lineage>
        <taxon>Bacteria</taxon>
        <taxon>Pseudomonadati</taxon>
        <taxon>Pseudomonadota</taxon>
        <taxon>Alphaproteobacteria</taxon>
        <taxon>Sphingomonadales</taxon>
        <taxon>Erythrobacteraceae</taxon>
        <taxon>Tsuneonella</taxon>
    </lineage>
</organism>
<dbReference type="PANTHER" id="PTHR46825:SF10">
    <property type="entry name" value="BETA-LACTAMASE-RELATED DOMAIN-CONTAINING PROTEIN"/>
    <property type="match status" value="1"/>
</dbReference>